<evidence type="ECO:0000313" key="2">
    <source>
        <dbReference type="Proteomes" id="UP001056120"/>
    </source>
</evidence>
<organism evidence="1 2">
    <name type="scientific">Smallanthus sonchifolius</name>
    <dbReference type="NCBI Taxonomy" id="185202"/>
    <lineage>
        <taxon>Eukaryota</taxon>
        <taxon>Viridiplantae</taxon>
        <taxon>Streptophyta</taxon>
        <taxon>Embryophyta</taxon>
        <taxon>Tracheophyta</taxon>
        <taxon>Spermatophyta</taxon>
        <taxon>Magnoliopsida</taxon>
        <taxon>eudicotyledons</taxon>
        <taxon>Gunneridae</taxon>
        <taxon>Pentapetalae</taxon>
        <taxon>asterids</taxon>
        <taxon>campanulids</taxon>
        <taxon>Asterales</taxon>
        <taxon>Asteraceae</taxon>
        <taxon>Asteroideae</taxon>
        <taxon>Heliantheae alliance</taxon>
        <taxon>Millerieae</taxon>
        <taxon>Smallanthus</taxon>
    </lineage>
</organism>
<comment type="caution">
    <text evidence="1">The sequence shown here is derived from an EMBL/GenBank/DDBJ whole genome shotgun (WGS) entry which is preliminary data.</text>
</comment>
<reference evidence="1 2" key="2">
    <citation type="journal article" date="2022" name="Mol. Ecol. Resour.">
        <title>The genomes of chicory, endive, great burdock and yacon provide insights into Asteraceae paleo-polyploidization history and plant inulin production.</title>
        <authorList>
            <person name="Fan W."/>
            <person name="Wang S."/>
            <person name="Wang H."/>
            <person name="Wang A."/>
            <person name="Jiang F."/>
            <person name="Liu H."/>
            <person name="Zhao H."/>
            <person name="Xu D."/>
            <person name="Zhang Y."/>
        </authorList>
    </citation>
    <scope>NUCLEOTIDE SEQUENCE [LARGE SCALE GENOMIC DNA]</scope>
    <source>
        <strain evidence="2">cv. Yunnan</strain>
        <tissue evidence="1">Leaves</tissue>
    </source>
</reference>
<reference evidence="2" key="1">
    <citation type="journal article" date="2022" name="Mol. Ecol. Resour.">
        <title>The genomes of chicory, endive, great burdock and yacon provide insights into Asteraceae palaeo-polyploidization history and plant inulin production.</title>
        <authorList>
            <person name="Fan W."/>
            <person name="Wang S."/>
            <person name="Wang H."/>
            <person name="Wang A."/>
            <person name="Jiang F."/>
            <person name="Liu H."/>
            <person name="Zhao H."/>
            <person name="Xu D."/>
            <person name="Zhang Y."/>
        </authorList>
    </citation>
    <scope>NUCLEOTIDE SEQUENCE [LARGE SCALE GENOMIC DNA]</scope>
    <source>
        <strain evidence="2">cv. Yunnan</strain>
    </source>
</reference>
<proteinExistence type="predicted"/>
<dbReference type="Proteomes" id="UP001056120">
    <property type="component" value="Linkage Group LG08"/>
</dbReference>
<protein>
    <submittedName>
        <fullName evidence="1">Uncharacterized protein</fullName>
    </submittedName>
</protein>
<gene>
    <name evidence="1" type="ORF">L1987_24471</name>
</gene>
<keyword evidence="2" id="KW-1185">Reference proteome</keyword>
<evidence type="ECO:0000313" key="1">
    <source>
        <dbReference type="EMBL" id="KAI3808520.1"/>
    </source>
</evidence>
<dbReference type="EMBL" id="CM042025">
    <property type="protein sequence ID" value="KAI3808520.1"/>
    <property type="molecule type" value="Genomic_DNA"/>
</dbReference>
<name>A0ACB9IMA4_9ASTR</name>
<accession>A0ACB9IMA4</accession>
<sequence length="143" mass="15891">MCSLCRRPIFSITFLITSYPPSSLMDFVLSLSNPLDNNNNNIHLSLLFISFIPTPNNLHSVLMALVSDLINLNLTDSTPKIIEEYIWIGGSGMDLRSKARTLSGLVDDPKKLPKWNYDGSSTGQAPGEDSEVILYPQAIFMNQ</sequence>